<evidence type="ECO:0000313" key="3">
    <source>
        <dbReference type="Proteomes" id="UP000789325"/>
    </source>
</evidence>
<protein>
    <submittedName>
        <fullName evidence="2">Helix-turn-helix domain-containing protein</fullName>
    </submittedName>
</protein>
<comment type="caution">
    <text evidence="2">The sequence shown here is derived from an EMBL/GenBank/DDBJ whole genome shotgun (WGS) entry which is preliminary data.</text>
</comment>
<dbReference type="Pfam" id="PF13545">
    <property type="entry name" value="HTH_Crp_2"/>
    <property type="match status" value="1"/>
</dbReference>
<sequence length="124" mass="13821">MKNVKSVDELRAQKPCVVVTELGKSRHMFACERFLVSLWRTLGAKDMELWATKAEIAKLLGVCTTTVTRNVMQLKRAGCVSTRPITDQNCATIGNSYRLTEKGVRVAQEIEKSAAKAKEARHGR</sequence>
<dbReference type="SUPFAM" id="SSF46785">
    <property type="entry name" value="Winged helix' DNA-binding domain"/>
    <property type="match status" value="1"/>
</dbReference>
<dbReference type="Gene3D" id="1.10.10.10">
    <property type="entry name" value="Winged helix-like DNA-binding domain superfamily/Winged helix DNA-binding domain"/>
    <property type="match status" value="1"/>
</dbReference>
<dbReference type="InterPro" id="IPR036388">
    <property type="entry name" value="WH-like_DNA-bd_sf"/>
</dbReference>
<dbReference type="Proteomes" id="UP000789325">
    <property type="component" value="Unassembled WGS sequence"/>
</dbReference>
<reference evidence="2" key="2">
    <citation type="submission" date="2021-09" db="EMBL/GenBank/DDBJ databases">
        <authorList>
            <person name="Gilroy R."/>
        </authorList>
    </citation>
    <scope>NUCLEOTIDE SEQUENCE</scope>
    <source>
        <strain evidence="2">USAMLcec12-2067</strain>
    </source>
</reference>
<dbReference type="GO" id="GO:0006355">
    <property type="term" value="P:regulation of DNA-templated transcription"/>
    <property type="evidence" value="ECO:0007669"/>
    <property type="project" value="InterPro"/>
</dbReference>
<proteinExistence type="predicted"/>
<reference evidence="2" key="1">
    <citation type="journal article" date="2021" name="PeerJ">
        <title>Extensive microbial diversity within the chicken gut microbiome revealed by metagenomics and culture.</title>
        <authorList>
            <person name="Gilroy R."/>
            <person name="Ravi A."/>
            <person name="Getino M."/>
            <person name="Pursley I."/>
            <person name="Horton D.L."/>
            <person name="Alikhan N.F."/>
            <person name="Baker D."/>
            <person name="Gharbi K."/>
            <person name="Hall N."/>
            <person name="Watson M."/>
            <person name="Adriaenssens E.M."/>
            <person name="Foster-Nyarko E."/>
            <person name="Jarju S."/>
            <person name="Secka A."/>
            <person name="Antonio M."/>
            <person name="Oren A."/>
            <person name="Chaudhuri R.R."/>
            <person name="La Ragione R."/>
            <person name="Hildebrand F."/>
            <person name="Pallen M.J."/>
        </authorList>
    </citation>
    <scope>NUCLEOTIDE SEQUENCE</scope>
    <source>
        <strain evidence="2">USAMLcec12-2067</strain>
    </source>
</reference>
<evidence type="ECO:0000313" key="2">
    <source>
        <dbReference type="EMBL" id="HJH43644.1"/>
    </source>
</evidence>
<accession>A0A9D2VL05</accession>
<name>A0A9D2VL05_9ACTN</name>
<evidence type="ECO:0000259" key="1">
    <source>
        <dbReference type="Pfam" id="PF13545"/>
    </source>
</evidence>
<dbReference type="InterPro" id="IPR012318">
    <property type="entry name" value="HTH_CRP"/>
</dbReference>
<dbReference type="AlphaFoldDB" id="A0A9D2VL05"/>
<gene>
    <name evidence="2" type="ORF">K8V16_07585</name>
</gene>
<feature type="domain" description="HTH crp-type" evidence="1">
    <location>
        <begin position="33"/>
        <end position="84"/>
    </location>
</feature>
<dbReference type="GO" id="GO:0003677">
    <property type="term" value="F:DNA binding"/>
    <property type="evidence" value="ECO:0007669"/>
    <property type="project" value="InterPro"/>
</dbReference>
<dbReference type="InterPro" id="IPR036390">
    <property type="entry name" value="WH_DNA-bd_sf"/>
</dbReference>
<dbReference type="EMBL" id="DYZL01000163">
    <property type="protein sequence ID" value="HJH43644.1"/>
    <property type="molecule type" value="Genomic_DNA"/>
</dbReference>
<organism evidence="2 3">
    <name type="scientific">Rubneribacter badeniensis</name>
    <dbReference type="NCBI Taxonomy" id="2070688"/>
    <lineage>
        <taxon>Bacteria</taxon>
        <taxon>Bacillati</taxon>
        <taxon>Actinomycetota</taxon>
        <taxon>Coriobacteriia</taxon>
        <taxon>Eggerthellales</taxon>
        <taxon>Eggerthellaceae</taxon>
        <taxon>Rubneribacter</taxon>
    </lineage>
</organism>